<dbReference type="Gene3D" id="3.10.100.10">
    <property type="entry name" value="Mannose-Binding Protein A, subunit A"/>
    <property type="match status" value="1"/>
</dbReference>
<dbReference type="SMART" id="SM00034">
    <property type="entry name" value="CLECT"/>
    <property type="match status" value="1"/>
</dbReference>
<feature type="domain" description="C-type lectin" evidence="4">
    <location>
        <begin position="192"/>
        <end position="309"/>
    </location>
</feature>
<dbReference type="SUPFAM" id="SSF56436">
    <property type="entry name" value="C-type lectin-like"/>
    <property type="match status" value="1"/>
</dbReference>
<evidence type="ECO:0000256" key="1">
    <source>
        <dbReference type="ARBA" id="ARBA00022734"/>
    </source>
</evidence>
<evidence type="ECO:0000259" key="4">
    <source>
        <dbReference type="PROSITE" id="PS50041"/>
    </source>
</evidence>
<evidence type="ECO:0000256" key="2">
    <source>
        <dbReference type="ARBA" id="ARBA00023157"/>
    </source>
</evidence>
<organism evidence="5 6">
    <name type="scientific">Pleurodeles waltl</name>
    <name type="common">Iberian ribbed newt</name>
    <dbReference type="NCBI Taxonomy" id="8319"/>
    <lineage>
        <taxon>Eukaryota</taxon>
        <taxon>Metazoa</taxon>
        <taxon>Chordata</taxon>
        <taxon>Craniata</taxon>
        <taxon>Vertebrata</taxon>
        <taxon>Euteleostomi</taxon>
        <taxon>Amphibia</taxon>
        <taxon>Batrachia</taxon>
        <taxon>Caudata</taxon>
        <taxon>Salamandroidea</taxon>
        <taxon>Salamandridae</taxon>
        <taxon>Pleurodelinae</taxon>
        <taxon>Pleurodeles</taxon>
    </lineage>
</organism>
<keyword evidence="2" id="KW-1015">Disulfide bond</keyword>
<dbReference type="InterPro" id="IPR016187">
    <property type="entry name" value="CTDL_fold"/>
</dbReference>
<dbReference type="InterPro" id="IPR001304">
    <property type="entry name" value="C-type_lectin-like"/>
</dbReference>
<dbReference type="CDD" id="cd03590">
    <property type="entry name" value="CLECT_DC-SIGN_like"/>
    <property type="match status" value="1"/>
</dbReference>
<dbReference type="AlphaFoldDB" id="A0AAV7L069"/>
<evidence type="ECO:0000313" key="6">
    <source>
        <dbReference type="Proteomes" id="UP001066276"/>
    </source>
</evidence>
<keyword evidence="3" id="KW-0472">Membrane</keyword>
<accession>A0AAV7L069</accession>
<evidence type="ECO:0000256" key="3">
    <source>
        <dbReference type="SAM" id="Phobius"/>
    </source>
</evidence>
<dbReference type="PROSITE" id="PS50041">
    <property type="entry name" value="C_TYPE_LECTIN_2"/>
    <property type="match status" value="1"/>
</dbReference>
<keyword evidence="3" id="KW-1133">Transmembrane helix</keyword>
<feature type="transmembrane region" description="Helical" evidence="3">
    <location>
        <begin position="52"/>
        <end position="71"/>
    </location>
</feature>
<dbReference type="GO" id="GO:0030246">
    <property type="term" value="F:carbohydrate binding"/>
    <property type="evidence" value="ECO:0007669"/>
    <property type="project" value="UniProtKB-KW"/>
</dbReference>
<dbReference type="Proteomes" id="UP001066276">
    <property type="component" value="Chromosome 12"/>
</dbReference>
<gene>
    <name evidence="5" type="ORF">NDU88_005080</name>
</gene>
<dbReference type="InterPro" id="IPR016186">
    <property type="entry name" value="C-type_lectin-like/link_sf"/>
</dbReference>
<reference evidence="5" key="1">
    <citation type="journal article" date="2022" name="bioRxiv">
        <title>Sequencing and chromosome-scale assembly of the giantPleurodeles waltlgenome.</title>
        <authorList>
            <person name="Brown T."/>
            <person name="Elewa A."/>
            <person name="Iarovenko S."/>
            <person name="Subramanian E."/>
            <person name="Araus A.J."/>
            <person name="Petzold A."/>
            <person name="Susuki M."/>
            <person name="Suzuki K.-i.T."/>
            <person name="Hayashi T."/>
            <person name="Toyoda A."/>
            <person name="Oliveira C."/>
            <person name="Osipova E."/>
            <person name="Leigh N.D."/>
            <person name="Simon A."/>
            <person name="Yun M.H."/>
        </authorList>
    </citation>
    <scope>NUCLEOTIDE SEQUENCE</scope>
    <source>
        <strain evidence="5">20211129_DDA</strain>
        <tissue evidence="5">Liver</tissue>
    </source>
</reference>
<evidence type="ECO:0000313" key="5">
    <source>
        <dbReference type="EMBL" id="KAJ1084942.1"/>
    </source>
</evidence>
<sequence length="324" mass="37144">MEPGVTYAELRFPQTPAPPARKGQAAVVRTTVTTSGKAAVSSPVSTKLVRTLAILSFILLVLVVTLLILAVRWSSQLQRRTAEVMQCSANATLLSEEVMYFSKQWDTSQQNLTQLLSEYAAMTSLYQNMSVSFQNTNNTLRDLLEQQRQAAEHRTQMWSWLQGRNDFQCYRKDMSGHAGIGCKSCQEEWTFQNLHCYYFSKEVLSWWNSRGRCASHKSKLVSVNSWEEQVFINSKSQSIEDKLWIGYSDSQKEGQWLWEDGSSNSPGFWKTGQPDNYKNLEHCATTEQMGSPYSWNDDTCTKQFRYICERDADQVFFSSTGVFY</sequence>
<keyword evidence="3" id="KW-0812">Transmembrane</keyword>
<dbReference type="Pfam" id="PF00059">
    <property type="entry name" value="Lectin_C"/>
    <property type="match status" value="1"/>
</dbReference>
<name>A0AAV7L069_PLEWA</name>
<dbReference type="InterPro" id="IPR050111">
    <property type="entry name" value="C-type_lectin/snaclec_domain"/>
</dbReference>
<dbReference type="InterPro" id="IPR033989">
    <property type="entry name" value="CD209-like_CTLD"/>
</dbReference>
<protein>
    <recommendedName>
        <fullName evidence="4">C-type lectin domain-containing protein</fullName>
    </recommendedName>
</protein>
<dbReference type="EMBL" id="JANPWB010000016">
    <property type="protein sequence ID" value="KAJ1084942.1"/>
    <property type="molecule type" value="Genomic_DNA"/>
</dbReference>
<dbReference type="PANTHER" id="PTHR22803">
    <property type="entry name" value="MANNOSE, PHOSPHOLIPASE, LECTIN RECEPTOR RELATED"/>
    <property type="match status" value="1"/>
</dbReference>
<proteinExistence type="predicted"/>
<dbReference type="InterPro" id="IPR018378">
    <property type="entry name" value="C-type_lectin_CS"/>
</dbReference>
<comment type="caution">
    <text evidence="5">The sequence shown here is derived from an EMBL/GenBank/DDBJ whole genome shotgun (WGS) entry which is preliminary data.</text>
</comment>
<keyword evidence="6" id="KW-1185">Reference proteome</keyword>
<dbReference type="PROSITE" id="PS00615">
    <property type="entry name" value="C_TYPE_LECTIN_1"/>
    <property type="match status" value="1"/>
</dbReference>
<keyword evidence="1" id="KW-0430">Lectin</keyword>